<dbReference type="InterPro" id="IPR029046">
    <property type="entry name" value="LolA/LolB/LppX"/>
</dbReference>
<comment type="caution">
    <text evidence="2">The sequence shown here is derived from an EMBL/GenBank/DDBJ whole genome shotgun (WGS) entry which is preliminary data.</text>
</comment>
<dbReference type="SUPFAM" id="SSF89392">
    <property type="entry name" value="Prokaryotic lipoproteins and lipoprotein localization factors"/>
    <property type="match status" value="1"/>
</dbReference>
<dbReference type="InterPro" id="IPR033434">
    <property type="entry name" value="MucB/RseB_N"/>
</dbReference>
<evidence type="ECO:0000259" key="1">
    <source>
        <dbReference type="Pfam" id="PF03888"/>
    </source>
</evidence>
<evidence type="ECO:0000313" key="3">
    <source>
        <dbReference type="Proteomes" id="UP000236173"/>
    </source>
</evidence>
<dbReference type="AlphaFoldDB" id="A0A2H5XE95"/>
<sequence>MRLHVMRRWGVFIALVSAPAVYAGGVDLQALLRKAANPPVAYTCKIVVTTWHSHKSDAAMLREWRLPDERYRIEYLAPRPLQGVVLLSDGKQRWRLINDRPVWHLPVDDTPSLQVHLLSRNYRLSAPVAVTLLGRKAWRVEVVPKSKGKPYHRFWLDAQHGILLRTETYRADGTPLSFMTVTELRFLTPREVPSRLFAPPAKRPPSITRTLTPAQAQRQWSTPLPARLPAGFVCERVEEVRLPKTAPFLHARYTDGLILVSLFVVASDEDDEDEPPIVLPTERARLPVIRWRANGHTCYLVGSVSRPLLHRIARVWTRRP</sequence>
<dbReference type="Gene3D" id="2.50.20.10">
    <property type="entry name" value="Lipoprotein localisation LolA/LolB/LppX"/>
    <property type="match status" value="1"/>
</dbReference>
<gene>
    <name evidence="2" type="ORF">HRbin17_02020</name>
</gene>
<name>A0A2H5XE95_9BACT</name>
<protein>
    <recommendedName>
        <fullName evidence="1">MucB/RseB N-terminal domain-containing protein</fullName>
    </recommendedName>
</protein>
<accession>A0A2H5XE95</accession>
<dbReference type="InterPro" id="IPR038484">
    <property type="entry name" value="MucB/RseB_C_sf"/>
</dbReference>
<reference evidence="3" key="1">
    <citation type="submission" date="2017-09" db="EMBL/GenBank/DDBJ databases">
        <title>Metaegenomics of thermophilic ammonia-oxidizing enrichment culture.</title>
        <authorList>
            <person name="Kato S."/>
            <person name="Suzuki K."/>
        </authorList>
    </citation>
    <scope>NUCLEOTIDE SEQUENCE [LARGE SCALE GENOMIC DNA]</scope>
</reference>
<dbReference type="Proteomes" id="UP000236173">
    <property type="component" value="Unassembled WGS sequence"/>
</dbReference>
<feature type="domain" description="MucB/RseB N-terminal" evidence="1">
    <location>
        <begin position="114"/>
        <end position="188"/>
    </location>
</feature>
<dbReference type="EMBL" id="BEHT01000029">
    <property type="protein sequence ID" value="GBC99495.1"/>
    <property type="molecule type" value="Genomic_DNA"/>
</dbReference>
<evidence type="ECO:0000313" key="2">
    <source>
        <dbReference type="EMBL" id="GBC99495.1"/>
    </source>
</evidence>
<organism evidence="2 3">
    <name type="scientific">Candidatus Fervidibacter japonicus</name>
    <dbReference type="NCBI Taxonomy" id="2035412"/>
    <lineage>
        <taxon>Bacteria</taxon>
        <taxon>Candidatus Fervidibacterota</taxon>
        <taxon>Candidatus Fervidibacter</taxon>
    </lineage>
</organism>
<dbReference type="Pfam" id="PF03888">
    <property type="entry name" value="MucB_RseB"/>
    <property type="match status" value="1"/>
</dbReference>
<dbReference type="Gene3D" id="3.30.200.100">
    <property type="entry name" value="MucB/RseB, C-terminal domain"/>
    <property type="match status" value="1"/>
</dbReference>
<proteinExistence type="predicted"/>